<evidence type="ECO:0000313" key="3">
    <source>
        <dbReference type="EMBL" id="MSS26841.1"/>
    </source>
</evidence>
<dbReference type="RefSeq" id="WP_154508685.1">
    <property type="nucleotide sequence ID" value="NZ_VUMH01000002.1"/>
</dbReference>
<protein>
    <submittedName>
        <fullName evidence="3">NAD(P)-dependent oxidoreductase</fullName>
    </submittedName>
</protein>
<dbReference type="CDD" id="cd08946">
    <property type="entry name" value="SDR_e"/>
    <property type="match status" value="1"/>
</dbReference>
<feature type="domain" description="NAD-dependent epimerase/dehydratase" evidence="2">
    <location>
        <begin position="4"/>
        <end position="225"/>
    </location>
</feature>
<dbReference type="AlphaFoldDB" id="A0A6L5XIG5"/>
<dbReference type="SUPFAM" id="SSF51735">
    <property type="entry name" value="NAD(P)-binding Rossmann-fold domains"/>
    <property type="match status" value="1"/>
</dbReference>
<reference evidence="3 4" key="1">
    <citation type="submission" date="2019-09" db="EMBL/GenBank/DDBJ databases">
        <title>In-depth cultivation of the pig gut microbiome towards novel bacterial diversity and tailored functional studies.</title>
        <authorList>
            <person name="Wylensek D."/>
            <person name="Hitch T.C.A."/>
            <person name="Clavel T."/>
        </authorList>
    </citation>
    <scope>NUCLEOTIDE SEQUENCE [LARGE SCALE GENOMIC DNA]</scope>
    <source>
        <strain evidence="3 4">PG-178-WT-4</strain>
    </source>
</reference>
<dbReference type="InterPro" id="IPR036291">
    <property type="entry name" value="NAD(P)-bd_dom_sf"/>
</dbReference>
<evidence type="ECO:0000259" key="2">
    <source>
        <dbReference type="Pfam" id="PF01370"/>
    </source>
</evidence>
<comment type="caution">
    <text evidence="3">The sequence shown here is derived from an EMBL/GenBank/DDBJ whole genome shotgun (WGS) entry which is preliminary data.</text>
</comment>
<gene>
    <name evidence="3" type="ORF">FYJ44_02030</name>
</gene>
<accession>A0A6L5XIG5</accession>
<dbReference type="EMBL" id="VUMH01000002">
    <property type="protein sequence ID" value="MSS26841.1"/>
    <property type="molecule type" value="Genomic_DNA"/>
</dbReference>
<name>A0A6L5XIG5_9BACT</name>
<keyword evidence="4" id="KW-1185">Reference proteome</keyword>
<dbReference type="Pfam" id="PF01370">
    <property type="entry name" value="Epimerase"/>
    <property type="match status" value="1"/>
</dbReference>
<sequence>MNRVLLTGSNGFIGSAVLEHLQEAFEVIQVLRSSRRVSGAMGVIEATLGEAEFCEKILKKIECCDAIVHIAAAISFDNFDEAIVKTNCLGSMQMARLARKLGCRVFIYLSSVQVIGAPSILPLTENHPEKPLTVYHASKLFAEHALKAALGETIRVIVLRIPSPVGWGMPPDKILPTFIRQCLKNKDLMIAGNGKRVQNYLDVRDVALAVGVALKNLRAQGVYNIVSPKSYSNLELAKLCISLCKSCSNVTFSHKKDLEENNQWFFADDKQRNELKFLPKFSLEDTILQIKNRYENSYF</sequence>
<dbReference type="Proteomes" id="UP000477488">
    <property type="component" value="Unassembled WGS sequence"/>
</dbReference>
<dbReference type="Gene3D" id="3.40.50.720">
    <property type="entry name" value="NAD(P)-binding Rossmann-like Domain"/>
    <property type="match status" value="1"/>
</dbReference>
<organism evidence="3 4">
    <name type="scientific">Desulfovibrio porci</name>
    <dbReference type="NCBI Taxonomy" id="2605782"/>
    <lineage>
        <taxon>Bacteria</taxon>
        <taxon>Pseudomonadati</taxon>
        <taxon>Thermodesulfobacteriota</taxon>
        <taxon>Desulfovibrionia</taxon>
        <taxon>Desulfovibrionales</taxon>
        <taxon>Desulfovibrionaceae</taxon>
        <taxon>Desulfovibrio</taxon>
    </lineage>
</organism>
<evidence type="ECO:0000313" key="4">
    <source>
        <dbReference type="Proteomes" id="UP000477488"/>
    </source>
</evidence>
<proteinExistence type="inferred from homology"/>
<dbReference type="PANTHER" id="PTHR43000">
    <property type="entry name" value="DTDP-D-GLUCOSE 4,6-DEHYDRATASE-RELATED"/>
    <property type="match status" value="1"/>
</dbReference>
<comment type="similarity">
    <text evidence="1">Belongs to the NAD(P)-dependent epimerase/dehydratase family.</text>
</comment>
<dbReference type="InterPro" id="IPR001509">
    <property type="entry name" value="Epimerase_deHydtase"/>
</dbReference>
<evidence type="ECO:0000256" key="1">
    <source>
        <dbReference type="ARBA" id="ARBA00007637"/>
    </source>
</evidence>